<accession>A0A1I5X3J1</accession>
<feature type="transmembrane region" description="Helical" evidence="3">
    <location>
        <begin position="20"/>
        <end position="40"/>
    </location>
</feature>
<keyword evidence="2" id="KW-0813">Transport</keyword>
<keyword evidence="3" id="KW-1133">Transmembrane helix</keyword>
<evidence type="ECO:0000313" key="4">
    <source>
        <dbReference type="EMBL" id="SFQ26396.1"/>
    </source>
</evidence>
<dbReference type="RefSeq" id="WP_093009836.1">
    <property type="nucleotide sequence ID" value="NZ_FOXV01000003.1"/>
</dbReference>
<proteinExistence type="inferred from homology"/>
<dbReference type="PANTHER" id="PTHR34295:SF1">
    <property type="entry name" value="BIOTIN TRANSPORTER BIOY"/>
    <property type="match status" value="1"/>
</dbReference>
<dbReference type="EMBL" id="FOXV01000003">
    <property type="protein sequence ID" value="SFQ26396.1"/>
    <property type="molecule type" value="Genomic_DNA"/>
</dbReference>
<evidence type="ECO:0000313" key="5">
    <source>
        <dbReference type="Proteomes" id="UP000243106"/>
    </source>
</evidence>
<keyword evidence="5" id="KW-1185">Reference proteome</keyword>
<dbReference type="GO" id="GO:0005886">
    <property type="term" value="C:plasma membrane"/>
    <property type="evidence" value="ECO:0007669"/>
    <property type="project" value="UniProtKB-SubCell"/>
</dbReference>
<dbReference type="STRING" id="93684.SAMN05421853_103113"/>
<dbReference type="PIRSF" id="PIRSF016661">
    <property type="entry name" value="BioY"/>
    <property type="match status" value="1"/>
</dbReference>
<dbReference type="PANTHER" id="PTHR34295">
    <property type="entry name" value="BIOTIN TRANSPORTER BIOY"/>
    <property type="match status" value="1"/>
</dbReference>
<keyword evidence="3" id="KW-0812">Transmembrane</keyword>
<dbReference type="Proteomes" id="UP000243106">
    <property type="component" value="Unassembled WGS sequence"/>
</dbReference>
<feature type="transmembrane region" description="Helical" evidence="3">
    <location>
        <begin position="111"/>
        <end position="130"/>
    </location>
</feature>
<feature type="transmembrane region" description="Helical" evidence="3">
    <location>
        <begin position="52"/>
        <end position="69"/>
    </location>
</feature>
<comment type="similarity">
    <text evidence="1 2">Belongs to the BioY family.</text>
</comment>
<feature type="transmembrane region" description="Helical" evidence="3">
    <location>
        <begin position="142"/>
        <end position="162"/>
    </location>
</feature>
<dbReference type="AlphaFoldDB" id="A0A1I5X3J1"/>
<dbReference type="Gene3D" id="1.10.1760.20">
    <property type="match status" value="1"/>
</dbReference>
<organism evidence="4 5">
    <name type="scientific">Roseivivax halotolerans</name>
    <dbReference type="NCBI Taxonomy" id="93684"/>
    <lineage>
        <taxon>Bacteria</taxon>
        <taxon>Pseudomonadati</taxon>
        <taxon>Pseudomonadota</taxon>
        <taxon>Alphaproteobacteria</taxon>
        <taxon>Rhodobacterales</taxon>
        <taxon>Roseobacteraceae</taxon>
        <taxon>Roseivivax</taxon>
    </lineage>
</organism>
<evidence type="ECO:0000256" key="3">
    <source>
        <dbReference type="SAM" id="Phobius"/>
    </source>
</evidence>
<protein>
    <recommendedName>
        <fullName evidence="2">Biotin transporter</fullName>
    </recommendedName>
</protein>
<dbReference type="Pfam" id="PF02632">
    <property type="entry name" value="BioY"/>
    <property type="match status" value="1"/>
</dbReference>
<keyword evidence="2 3" id="KW-0472">Membrane</keyword>
<keyword evidence="2" id="KW-1003">Cell membrane</keyword>
<comment type="subcellular location">
    <subcellularLocation>
        <location evidence="2">Cell membrane</location>
        <topology evidence="2">Multi-pass membrane protein</topology>
    </subcellularLocation>
</comment>
<sequence>MNETLSRNVLVETFGATEGAALRVKQAALVVVGILAFAILAKVKVPVPGSPVAINMGTFAVLSIAAAYGPRLGLTTIMGYMLIGALGFDVFQSSTAELNGLAYMTGSTGGYLVGYVLATLLLGAAARAGWDRTAPKMAGAMLLGNVIIYVPGLLWLGVLYGWNEPILAWGLWPFLLGDGLKLALAAVVLPLAWKAVGRARG</sequence>
<feature type="transmembrane region" description="Helical" evidence="3">
    <location>
        <begin position="174"/>
        <end position="193"/>
    </location>
</feature>
<gene>
    <name evidence="4" type="ORF">SAMN05421853_103113</name>
</gene>
<evidence type="ECO:0000256" key="2">
    <source>
        <dbReference type="PIRNR" id="PIRNR016661"/>
    </source>
</evidence>
<evidence type="ECO:0000256" key="1">
    <source>
        <dbReference type="ARBA" id="ARBA00010692"/>
    </source>
</evidence>
<reference evidence="5" key="1">
    <citation type="submission" date="2016-10" db="EMBL/GenBank/DDBJ databases">
        <authorList>
            <person name="Varghese N."/>
            <person name="Submissions S."/>
        </authorList>
    </citation>
    <scope>NUCLEOTIDE SEQUENCE [LARGE SCALE GENOMIC DNA]</scope>
    <source>
        <strain evidence="5">JCM 10271</strain>
    </source>
</reference>
<dbReference type="GO" id="GO:0015225">
    <property type="term" value="F:biotin transmembrane transporter activity"/>
    <property type="evidence" value="ECO:0007669"/>
    <property type="project" value="UniProtKB-UniRule"/>
</dbReference>
<dbReference type="InterPro" id="IPR003784">
    <property type="entry name" value="BioY"/>
</dbReference>
<name>A0A1I5X3J1_9RHOB</name>